<dbReference type="FunFam" id="3.30.1360.60:FF:000001">
    <property type="entry name" value="PTS system glucose-specific IIBC component PtsG"/>
    <property type="match status" value="1"/>
</dbReference>
<evidence type="ECO:0000256" key="1">
    <source>
        <dbReference type="ARBA" id="ARBA00004651"/>
    </source>
</evidence>
<feature type="transmembrane region" description="Helical" evidence="12">
    <location>
        <begin position="320"/>
        <end position="343"/>
    </location>
</feature>
<dbReference type="SUPFAM" id="SSF51261">
    <property type="entry name" value="Duplicated hybrid motif"/>
    <property type="match status" value="1"/>
</dbReference>
<feature type="transmembrane region" description="Helical" evidence="12">
    <location>
        <begin position="177"/>
        <end position="193"/>
    </location>
</feature>
<protein>
    <submittedName>
        <fullName evidence="16">PTS beta-glucoside transporter subunit IIBCA</fullName>
    </submittedName>
</protein>
<evidence type="ECO:0000256" key="8">
    <source>
        <dbReference type="ARBA" id="ARBA00022777"/>
    </source>
</evidence>
<dbReference type="PANTHER" id="PTHR30175">
    <property type="entry name" value="PHOSPHOTRANSFERASE SYSTEM TRANSPORT PROTEIN"/>
    <property type="match status" value="1"/>
</dbReference>
<feature type="transmembrane region" description="Helical" evidence="12">
    <location>
        <begin position="100"/>
        <end position="125"/>
    </location>
</feature>
<dbReference type="FunFam" id="2.70.70.10:FF:000001">
    <property type="entry name" value="PTS system glucose-specific IIA component"/>
    <property type="match status" value="1"/>
</dbReference>
<evidence type="ECO:0000256" key="4">
    <source>
        <dbReference type="ARBA" id="ARBA00022597"/>
    </source>
</evidence>
<feature type="transmembrane region" description="Helical" evidence="12">
    <location>
        <begin position="244"/>
        <end position="265"/>
    </location>
</feature>
<dbReference type="GO" id="GO:0015771">
    <property type="term" value="P:trehalose transport"/>
    <property type="evidence" value="ECO:0007669"/>
    <property type="project" value="TreeGrafter"/>
</dbReference>
<dbReference type="Proteomes" id="UP000288603">
    <property type="component" value="Unassembled WGS sequence"/>
</dbReference>
<keyword evidence="2" id="KW-0813">Transport</keyword>
<dbReference type="PROSITE" id="PS51098">
    <property type="entry name" value="PTS_EIIB_TYPE_1"/>
    <property type="match status" value="1"/>
</dbReference>
<dbReference type="InterPro" id="IPR003352">
    <property type="entry name" value="PTS_EIIC"/>
</dbReference>
<dbReference type="PROSITE" id="PS51093">
    <property type="entry name" value="PTS_EIIA_TYPE_1"/>
    <property type="match status" value="1"/>
</dbReference>
<organism evidence="16 17">
    <name type="scientific">Labedella populi</name>
    <dbReference type="NCBI Taxonomy" id="2498850"/>
    <lineage>
        <taxon>Bacteria</taxon>
        <taxon>Bacillati</taxon>
        <taxon>Actinomycetota</taxon>
        <taxon>Actinomycetes</taxon>
        <taxon>Micrococcales</taxon>
        <taxon>Microbacteriaceae</taxon>
        <taxon>Labedella</taxon>
    </lineage>
</organism>
<dbReference type="GO" id="GO:0016301">
    <property type="term" value="F:kinase activity"/>
    <property type="evidence" value="ECO:0007669"/>
    <property type="project" value="UniProtKB-KW"/>
</dbReference>
<dbReference type="InterPro" id="IPR011055">
    <property type="entry name" value="Dup_hybrid_motif"/>
</dbReference>
<dbReference type="SUPFAM" id="SSF55604">
    <property type="entry name" value="Glucose permease domain IIB"/>
    <property type="match status" value="1"/>
</dbReference>
<dbReference type="CDD" id="cd00212">
    <property type="entry name" value="PTS_IIB_glc"/>
    <property type="match status" value="1"/>
</dbReference>
<dbReference type="InterPro" id="IPR001996">
    <property type="entry name" value="PTS_IIB_1"/>
</dbReference>
<keyword evidence="6" id="KW-0598">Phosphotransferase system</keyword>
<name>A0A3S4DUI5_9MICO</name>
<dbReference type="InterPro" id="IPR001127">
    <property type="entry name" value="PTS_EIIA_1_perm"/>
</dbReference>
<evidence type="ECO:0000256" key="11">
    <source>
        <dbReference type="PROSITE-ProRule" id="PRU00421"/>
    </source>
</evidence>
<dbReference type="Pfam" id="PF02378">
    <property type="entry name" value="PTS_EIIC"/>
    <property type="match status" value="1"/>
</dbReference>
<feature type="transmembrane region" description="Helical" evidence="12">
    <location>
        <begin position="423"/>
        <end position="446"/>
    </location>
</feature>
<keyword evidence="8" id="KW-0418">Kinase</keyword>
<keyword evidence="17" id="KW-1185">Reference proteome</keyword>
<dbReference type="EMBL" id="RZNC01000004">
    <property type="protein sequence ID" value="RWZ59500.1"/>
    <property type="molecule type" value="Genomic_DNA"/>
</dbReference>
<keyword evidence="10 12" id="KW-0472">Membrane</keyword>
<dbReference type="GO" id="GO:0009401">
    <property type="term" value="P:phosphoenolpyruvate-dependent sugar phosphotransferase system"/>
    <property type="evidence" value="ECO:0007669"/>
    <property type="project" value="UniProtKB-KW"/>
</dbReference>
<sequence>MDYGKTAAGVLAGVGGGDNVASVVHCATRLRFELKDTAKADPDAIRSIPGVITTAEAGGQFQVVIGNEVPEVYAEIAKTTGGAPGERRSKQRDDAAKPNVFNRFIAMISALFSPLLWVLAAAGLLKALLSASVAFGWIDSTTTTYAMLNAISDGFFYFLPVILAVTAAKYFEANQMTSMAMAAALVYPAIVALDGQPDVSFFGIPVVMVSYVSSVIPVIIMVWLQSHVERFLYAKLHSSIRRLFTPMIVLLLLVSLTFLVIGPLANAVSSGLAAGIGWLFDYVPALGGAITGGLWQVFVIFGVHWGIIPLMIVEFQENGNVALLAPIFAAVLAQAGAVLGVLVRTRSKQLRALSAPAAISAFLAGVTEPAIYGINLPLKRPFAFGIVGGAVGGAIIAAGGITANAFVLASGLSLPVLFGSGSVWVLLTALAVSIVVPFVLVLVFGFTDRVDDAPVTASPDLQVVSPLDGTAVPLSQVPDAAFADGSLGQGIAIVPTGGTLFAPVAGEVVAVFPTGHAIGIRSEDGVEILIHIGINTVELGGEHFSVTTEKGATVAAGDVLVEFDTAAIAAAGYDLTTPIIVTNDDAFPTIGSPASGAIRHGDPLYLAIASEAAAAR</sequence>
<feature type="transmembrane region" description="Helical" evidence="12">
    <location>
        <begin position="145"/>
        <end position="165"/>
    </location>
</feature>
<evidence type="ECO:0000313" key="17">
    <source>
        <dbReference type="Proteomes" id="UP000288603"/>
    </source>
</evidence>
<feature type="domain" description="PTS EIIC type-1" evidence="15">
    <location>
        <begin position="106"/>
        <end position="460"/>
    </location>
</feature>
<evidence type="ECO:0000256" key="3">
    <source>
        <dbReference type="ARBA" id="ARBA00022475"/>
    </source>
</evidence>
<feature type="transmembrane region" description="Helical" evidence="12">
    <location>
        <begin position="199"/>
        <end position="224"/>
    </location>
</feature>
<evidence type="ECO:0000259" key="13">
    <source>
        <dbReference type="PROSITE" id="PS51093"/>
    </source>
</evidence>
<proteinExistence type="predicted"/>
<dbReference type="GO" id="GO:0090589">
    <property type="term" value="F:protein-phosphocysteine-trehalose phosphotransferase system transporter activity"/>
    <property type="evidence" value="ECO:0007669"/>
    <property type="project" value="TreeGrafter"/>
</dbReference>
<feature type="transmembrane region" description="Helical" evidence="12">
    <location>
        <begin position="355"/>
        <end position="375"/>
    </location>
</feature>
<evidence type="ECO:0000256" key="9">
    <source>
        <dbReference type="ARBA" id="ARBA00022989"/>
    </source>
</evidence>
<feature type="transmembrane region" description="Helical" evidence="12">
    <location>
        <begin position="285"/>
        <end position="308"/>
    </location>
</feature>
<reference evidence="16 17" key="1">
    <citation type="submission" date="2018-12" db="EMBL/GenBank/DDBJ databases">
        <authorList>
            <person name="Li F."/>
        </authorList>
    </citation>
    <scope>NUCLEOTIDE SEQUENCE [LARGE SCALE GENOMIC DNA]</scope>
    <source>
        <strain evidence="16 17">8H24J-4-2</strain>
    </source>
</reference>
<keyword evidence="3" id="KW-1003">Cell membrane</keyword>
<keyword evidence="4" id="KW-0762">Sugar transport</keyword>
<dbReference type="PROSITE" id="PS51103">
    <property type="entry name" value="PTS_EIIC_TYPE_1"/>
    <property type="match status" value="1"/>
</dbReference>
<dbReference type="InterPro" id="IPR036878">
    <property type="entry name" value="Glu_permease_IIB"/>
</dbReference>
<feature type="domain" description="PTS EIIB type-1" evidence="14">
    <location>
        <begin position="4"/>
        <end position="86"/>
    </location>
</feature>
<evidence type="ECO:0000256" key="7">
    <source>
        <dbReference type="ARBA" id="ARBA00022692"/>
    </source>
</evidence>
<dbReference type="Gene3D" id="2.70.70.10">
    <property type="entry name" value="Glucose Permease (Domain IIA)"/>
    <property type="match status" value="1"/>
</dbReference>
<evidence type="ECO:0000259" key="15">
    <source>
        <dbReference type="PROSITE" id="PS51103"/>
    </source>
</evidence>
<keyword evidence="5" id="KW-0808">Transferase</keyword>
<evidence type="ECO:0000256" key="2">
    <source>
        <dbReference type="ARBA" id="ARBA00022448"/>
    </source>
</evidence>
<comment type="caution">
    <text evidence="16">The sequence shown here is derived from an EMBL/GenBank/DDBJ whole genome shotgun (WGS) entry which is preliminary data.</text>
</comment>
<gene>
    <name evidence="16" type="ORF">ELQ92_11705</name>
</gene>
<dbReference type="RefSeq" id="WP_128499199.1">
    <property type="nucleotide sequence ID" value="NZ_RZNC01000004.1"/>
</dbReference>
<keyword evidence="7 12" id="KW-0812">Transmembrane</keyword>
<evidence type="ECO:0000259" key="14">
    <source>
        <dbReference type="PROSITE" id="PS51098"/>
    </source>
</evidence>
<dbReference type="GO" id="GO:0008982">
    <property type="term" value="F:protein-N(PI)-phosphohistidine-sugar phosphotransferase activity"/>
    <property type="evidence" value="ECO:0007669"/>
    <property type="project" value="InterPro"/>
</dbReference>
<accession>A0A3S4DUI5</accession>
<evidence type="ECO:0000256" key="12">
    <source>
        <dbReference type="SAM" id="Phobius"/>
    </source>
</evidence>
<dbReference type="PROSITE" id="PS00371">
    <property type="entry name" value="PTS_EIIA_TYPE_1_HIS"/>
    <property type="match status" value="1"/>
</dbReference>
<dbReference type="InterPro" id="IPR011297">
    <property type="entry name" value="PTS_IIABC_b_glu"/>
</dbReference>
<evidence type="ECO:0000256" key="6">
    <source>
        <dbReference type="ARBA" id="ARBA00022683"/>
    </source>
</evidence>
<dbReference type="Pfam" id="PF00367">
    <property type="entry name" value="PTS_EIIB"/>
    <property type="match status" value="1"/>
</dbReference>
<dbReference type="NCBIfam" id="TIGR01995">
    <property type="entry name" value="PTS-II-ABC-beta"/>
    <property type="match status" value="1"/>
</dbReference>
<dbReference type="PROSITE" id="PS01035">
    <property type="entry name" value="PTS_EIIB_TYPE_1_CYS"/>
    <property type="match status" value="1"/>
</dbReference>
<dbReference type="Gene3D" id="3.30.1360.60">
    <property type="entry name" value="Glucose permease domain IIB"/>
    <property type="match status" value="1"/>
</dbReference>
<keyword evidence="9 12" id="KW-1133">Transmembrane helix</keyword>
<dbReference type="Pfam" id="PF00358">
    <property type="entry name" value="PTS_EIIA_1"/>
    <property type="match status" value="1"/>
</dbReference>
<dbReference type="AlphaFoldDB" id="A0A3S4DUI5"/>
<comment type="subcellular location">
    <subcellularLocation>
        <location evidence="1">Cell membrane</location>
        <topology evidence="1">Multi-pass membrane protein</topology>
    </subcellularLocation>
</comment>
<evidence type="ECO:0000256" key="10">
    <source>
        <dbReference type="ARBA" id="ARBA00023136"/>
    </source>
</evidence>
<dbReference type="NCBIfam" id="TIGR00830">
    <property type="entry name" value="PTBA"/>
    <property type="match status" value="1"/>
</dbReference>
<feature type="active site" description="Phosphocysteine intermediate; for EIIB activity" evidence="11">
    <location>
        <position position="26"/>
    </location>
</feature>
<feature type="transmembrane region" description="Helical" evidence="12">
    <location>
        <begin position="382"/>
        <end position="403"/>
    </location>
</feature>
<dbReference type="OrthoDB" id="9797715at2"/>
<evidence type="ECO:0000256" key="5">
    <source>
        <dbReference type="ARBA" id="ARBA00022679"/>
    </source>
</evidence>
<feature type="domain" description="PTS EIIA type-1" evidence="13">
    <location>
        <begin position="479"/>
        <end position="583"/>
    </location>
</feature>
<dbReference type="InterPro" id="IPR013013">
    <property type="entry name" value="PTS_EIIC_1"/>
</dbReference>
<dbReference type="InterPro" id="IPR018113">
    <property type="entry name" value="PTrfase_EIIB_Cys"/>
</dbReference>
<dbReference type="PANTHER" id="PTHR30175:SF1">
    <property type="entry name" value="PTS SYSTEM ARBUTIN-, CELLOBIOSE-, AND SALICIN-SPECIFIC EIIBC COMPONENT-RELATED"/>
    <property type="match status" value="1"/>
</dbReference>
<dbReference type="InterPro" id="IPR050558">
    <property type="entry name" value="PTS_Sugar-Specific_Components"/>
</dbReference>
<dbReference type="GO" id="GO:0005886">
    <property type="term" value="C:plasma membrane"/>
    <property type="evidence" value="ECO:0007669"/>
    <property type="project" value="UniProtKB-SubCell"/>
</dbReference>
<evidence type="ECO:0000313" key="16">
    <source>
        <dbReference type="EMBL" id="RWZ59500.1"/>
    </source>
</evidence>